<protein>
    <submittedName>
        <fullName evidence="3">Helix-turn-helix transcriptional regulator</fullName>
    </submittedName>
</protein>
<evidence type="ECO:0000313" key="3">
    <source>
        <dbReference type="EMBL" id="QEW01929.1"/>
    </source>
</evidence>
<dbReference type="RefSeq" id="WP_150923573.1">
    <property type="nucleotide sequence ID" value="NZ_CP044232.1"/>
</dbReference>
<feature type="compositionally biased region" description="Basic and acidic residues" evidence="1">
    <location>
        <begin position="205"/>
        <end position="216"/>
    </location>
</feature>
<dbReference type="GO" id="GO:0097063">
    <property type="term" value="F:cadmium ion sensor activity"/>
    <property type="evidence" value="ECO:0007669"/>
    <property type="project" value="TreeGrafter"/>
</dbReference>
<dbReference type="CDD" id="cd00090">
    <property type="entry name" value="HTH_ARSR"/>
    <property type="match status" value="1"/>
</dbReference>
<keyword evidence="4" id="KW-1185">Reference proteome</keyword>
<feature type="domain" description="HTH arsR-type" evidence="2">
    <location>
        <begin position="1"/>
        <end position="95"/>
    </location>
</feature>
<dbReference type="GO" id="GO:0032791">
    <property type="term" value="F:lead ion binding"/>
    <property type="evidence" value="ECO:0007669"/>
    <property type="project" value="TreeGrafter"/>
</dbReference>
<organism evidence="3 4">
    <name type="scientific">Microbacterium lushaniae</name>
    <dbReference type="NCBI Taxonomy" id="2614639"/>
    <lineage>
        <taxon>Bacteria</taxon>
        <taxon>Bacillati</taxon>
        <taxon>Actinomycetota</taxon>
        <taxon>Actinomycetes</taxon>
        <taxon>Micrococcales</taxon>
        <taxon>Microbacteriaceae</taxon>
        <taxon>Microbacterium</taxon>
    </lineage>
</organism>
<dbReference type="PANTHER" id="PTHR39168">
    <property type="entry name" value="TRANSCRIPTIONAL REGULATOR-RELATED"/>
    <property type="match status" value="1"/>
</dbReference>
<sequence>MSEPRASVESLGQALAEPRRLRILQELLGGVPLPAGALAARIGVAPSTVSGHLARLQEAGLVRVEQRGRARMASLADPIVAEAVEALLRMSAEPVVSSWSGSDRRLAMRRARSCYDHLAGDLGIAVTDHLVAHGWVDPDVGAATAPVDRIARGLGLTLTPAESPRPLVRGCTDWTARRAHLAGRLGAAILTALLTEGWLTRRRDDRSLRTTPRGEEGFSALGIRIPG</sequence>
<dbReference type="PANTHER" id="PTHR39168:SF2">
    <property type="entry name" value="HTH-TYPE TRANSCRIPTIONAL REGULATOR CMTR"/>
    <property type="match status" value="1"/>
</dbReference>
<proteinExistence type="predicted"/>
<dbReference type="GO" id="GO:0003677">
    <property type="term" value="F:DNA binding"/>
    <property type="evidence" value="ECO:0007669"/>
    <property type="project" value="TreeGrafter"/>
</dbReference>
<gene>
    <name evidence="3" type="ORF">F6J85_01650</name>
</gene>
<evidence type="ECO:0000256" key="1">
    <source>
        <dbReference type="SAM" id="MobiDB-lite"/>
    </source>
</evidence>
<dbReference type="KEGG" id="mlz:F6J85_01650"/>
<dbReference type="GO" id="GO:0046686">
    <property type="term" value="P:response to cadmium ion"/>
    <property type="evidence" value="ECO:0007669"/>
    <property type="project" value="TreeGrafter"/>
</dbReference>
<reference evidence="4" key="1">
    <citation type="submission" date="2019-09" db="EMBL/GenBank/DDBJ databases">
        <title>Mumia zhuanghuii sp. nov. isolated from the intestinal contents of plateau pika (Ochotona curzoniae) in the Qinghai-Tibet plateau of China.</title>
        <authorList>
            <person name="Tian Z."/>
        </authorList>
    </citation>
    <scope>NUCLEOTIDE SEQUENCE [LARGE SCALE GENOMIC DNA]</scope>
    <source>
        <strain evidence="4">L-031</strain>
    </source>
</reference>
<dbReference type="PROSITE" id="PS50987">
    <property type="entry name" value="HTH_ARSR_2"/>
    <property type="match status" value="1"/>
</dbReference>
<dbReference type="AlphaFoldDB" id="A0A5J6L0D0"/>
<dbReference type="InterPro" id="IPR052543">
    <property type="entry name" value="HTH_Metal-responsive_Reg"/>
</dbReference>
<dbReference type="InterPro" id="IPR036390">
    <property type="entry name" value="WH_DNA-bd_sf"/>
</dbReference>
<dbReference type="GO" id="GO:0010288">
    <property type="term" value="P:response to lead ion"/>
    <property type="evidence" value="ECO:0007669"/>
    <property type="project" value="TreeGrafter"/>
</dbReference>
<dbReference type="SMART" id="SM00418">
    <property type="entry name" value="HTH_ARSR"/>
    <property type="match status" value="1"/>
</dbReference>
<dbReference type="SUPFAM" id="SSF46785">
    <property type="entry name" value="Winged helix' DNA-binding domain"/>
    <property type="match status" value="1"/>
</dbReference>
<name>A0A5J6L0D0_9MICO</name>
<evidence type="ECO:0000259" key="2">
    <source>
        <dbReference type="PROSITE" id="PS50987"/>
    </source>
</evidence>
<dbReference type="InterPro" id="IPR036388">
    <property type="entry name" value="WH-like_DNA-bd_sf"/>
</dbReference>
<evidence type="ECO:0000313" key="4">
    <source>
        <dbReference type="Proteomes" id="UP000325516"/>
    </source>
</evidence>
<dbReference type="GO" id="GO:0003700">
    <property type="term" value="F:DNA-binding transcription factor activity"/>
    <property type="evidence" value="ECO:0007669"/>
    <property type="project" value="InterPro"/>
</dbReference>
<dbReference type="InterPro" id="IPR011991">
    <property type="entry name" value="ArsR-like_HTH"/>
</dbReference>
<dbReference type="EMBL" id="CP044232">
    <property type="protein sequence ID" value="QEW01929.1"/>
    <property type="molecule type" value="Genomic_DNA"/>
</dbReference>
<feature type="region of interest" description="Disordered" evidence="1">
    <location>
        <begin position="205"/>
        <end position="227"/>
    </location>
</feature>
<dbReference type="PRINTS" id="PR00778">
    <property type="entry name" value="HTHARSR"/>
</dbReference>
<dbReference type="Proteomes" id="UP000325516">
    <property type="component" value="Chromosome"/>
</dbReference>
<dbReference type="NCBIfam" id="NF033788">
    <property type="entry name" value="HTH_metalloreg"/>
    <property type="match status" value="1"/>
</dbReference>
<dbReference type="InterPro" id="IPR001845">
    <property type="entry name" value="HTH_ArsR_DNA-bd_dom"/>
</dbReference>
<accession>A0A5J6L0D0</accession>
<dbReference type="Pfam" id="PF12840">
    <property type="entry name" value="HTH_20"/>
    <property type="match status" value="1"/>
</dbReference>
<dbReference type="Gene3D" id="1.10.10.10">
    <property type="entry name" value="Winged helix-like DNA-binding domain superfamily/Winged helix DNA-binding domain"/>
    <property type="match status" value="1"/>
</dbReference>